<accession>A0A1S3H815</accession>
<keyword evidence="4 6" id="KW-0067">ATP-binding</keyword>
<evidence type="ECO:0000256" key="5">
    <source>
        <dbReference type="PIRSR" id="PIRSR000615-3"/>
    </source>
</evidence>
<dbReference type="GO" id="GO:0007169">
    <property type="term" value="P:cell surface receptor protein tyrosine kinase signaling pathway"/>
    <property type="evidence" value="ECO:0007669"/>
    <property type="project" value="TreeGrafter"/>
</dbReference>
<dbReference type="OrthoDB" id="5984265at2759"/>
<dbReference type="InterPro" id="IPR008266">
    <property type="entry name" value="Tyr_kinase_AS"/>
</dbReference>
<feature type="transmembrane region" description="Helical" evidence="7">
    <location>
        <begin position="68"/>
        <end position="90"/>
    </location>
</feature>
<feature type="active site" description="Proton acceptor" evidence="3">
    <location>
        <position position="288"/>
    </location>
</feature>
<proteinExistence type="predicted"/>
<dbReference type="InParanoid" id="A0A1S3H815"/>
<evidence type="ECO:0000259" key="8">
    <source>
        <dbReference type="PROSITE" id="PS50011"/>
    </source>
</evidence>
<gene>
    <name evidence="10" type="primary">LOC106152924</name>
</gene>
<keyword evidence="4 6" id="KW-0547">Nucleotide-binding</keyword>
<dbReference type="PRINTS" id="PR00109">
    <property type="entry name" value="TYRKINASE"/>
</dbReference>
<dbReference type="GO" id="GO:0004714">
    <property type="term" value="F:transmembrane receptor protein tyrosine kinase activity"/>
    <property type="evidence" value="ECO:0007669"/>
    <property type="project" value="UniProtKB-EC"/>
</dbReference>
<dbReference type="InterPro" id="IPR050122">
    <property type="entry name" value="RTK"/>
</dbReference>
<dbReference type="STRING" id="7574.A0A1S3H815"/>
<dbReference type="CDD" id="cd00192">
    <property type="entry name" value="PTKc"/>
    <property type="match status" value="1"/>
</dbReference>
<reference evidence="10" key="1">
    <citation type="submission" date="2025-08" db="UniProtKB">
        <authorList>
            <consortium name="RefSeq"/>
        </authorList>
    </citation>
    <scope>IDENTIFICATION</scope>
    <source>
        <tissue evidence="10">Gonads</tissue>
    </source>
</reference>
<keyword evidence="7" id="KW-0472">Membrane</keyword>
<dbReference type="PROSITE" id="PS00107">
    <property type="entry name" value="PROTEIN_KINASE_ATP"/>
    <property type="match status" value="1"/>
</dbReference>
<dbReference type="InterPro" id="IPR011009">
    <property type="entry name" value="Kinase-like_dom_sf"/>
</dbReference>
<comment type="subcellular location">
    <subcellularLocation>
        <location evidence="1">Membrane</location>
        <topology evidence="1">Single-pass membrane protein</topology>
    </subcellularLocation>
</comment>
<evidence type="ECO:0000256" key="3">
    <source>
        <dbReference type="PIRSR" id="PIRSR000615-1"/>
    </source>
</evidence>
<feature type="domain" description="Protein kinase" evidence="8">
    <location>
        <begin position="148"/>
        <end position="428"/>
    </location>
</feature>
<evidence type="ECO:0000313" key="10">
    <source>
        <dbReference type="RefSeq" id="XP_013382122.1"/>
    </source>
</evidence>
<dbReference type="InterPro" id="IPR020635">
    <property type="entry name" value="Tyr_kinase_cat_dom"/>
</dbReference>
<dbReference type="RefSeq" id="XP_013382122.1">
    <property type="nucleotide sequence ID" value="XM_013526668.1"/>
</dbReference>
<dbReference type="Pfam" id="PF07714">
    <property type="entry name" value="PK_Tyr_Ser-Thr"/>
    <property type="match status" value="1"/>
</dbReference>
<protein>
    <submittedName>
        <fullName evidence="10">Tyrosine kinase receptor Cad96Ca-like</fullName>
    </submittedName>
</protein>
<evidence type="ECO:0000256" key="7">
    <source>
        <dbReference type="SAM" id="Phobius"/>
    </source>
</evidence>
<dbReference type="GO" id="GO:0005886">
    <property type="term" value="C:plasma membrane"/>
    <property type="evidence" value="ECO:0007669"/>
    <property type="project" value="TreeGrafter"/>
</dbReference>
<dbReference type="PANTHER" id="PTHR24416:SF611">
    <property type="entry name" value="TYROSINE-PROTEIN KINASE TRANSMEMBRANE RECEPTOR ROR"/>
    <property type="match status" value="1"/>
</dbReference>
<evidence type="ECO:0000256" key="4">
    <source>
        <dbReference type="PIRSR" id="PIRSR000615-2"/>
    </source>
</evidence>
<dbReference type="FunCoup" id="A0A1S3H815">
    <property type="interactions" value="4"/>
</dbReference>
<dbReference type="GO" id="GO:0005524">
    <property type="term" value="F:ATP binding"/>
    <property type="evidence" value="ECO:0007669"/>
    <property type="project" value="UniProtKB-UniRule"/>
</dbReference>
<dbReference type="SUPFAM" id="SSF56112">
    <property type="entry name" value="Protein kinase-like (PK-like)"/>
    <property type="match status" value="1"/>
</dbReference>
<evidence type="ECO:0000256" key="2">
    <source>
        <dbReference type="ARBA" id="ARBA00051243"/>
    </source>
</evidence>
<dbReference type="Gene3D" id="1.10.510.10">
    <property type="entry name" value="Transferase(Phosphotransferase) domain 1"/>
    <property type="match status" value="1"/>
</dbReference>
<evidence type="ECO:0000313" key="9">
    <source>
        <dbReference type="Proteomes" id="UP000085678"/>
    </source>
</evidence>
<dbReference type="SMART" id="SM00219">
    <property type="entry name" value="TyrKc"/>
    <property type="match status" value="1"/>
</dbReference>
<evidence type="ECO:0000256" key="1">
    <source>
        <dbReference type="ARBA" id="ARBA00004167"/>
    </source>
</evidence>
<keyword evidence="7" id="KW-1133">Transmembrane helix</keyword>
<keyword evidence="9" id="KW-1185">Reference proteome</keyword>
<dbReference type="AlphaFoldDB" id="A0A1S3H815"/>
<comment type="catalytic activity">
    <reaction evidence="2">
        <text>L-tyrosyl-[protein] + ATP = O-phospho-L-tyrosyl-[protein] + ADP + H(+)</text>
        <dbReference type="Rhea" id="RHEA:10596"/>
        <dbReference type="Rhea" id="RHEA-COMP:10136"/>
        <dbReference type="Rhea" id="RHEA-COMP:20101"/>
        <dbReference type="ChEBI" id="CHEBI:15378"/>
        <dbReference type="ChEBI" id="CHEBI:30616"/>
        <dbReference type="ChEBI" id="CHEBI:46858"/>
        <dbReference type="ChEBI" id="CHEBI:61978"/>
        <dbReference type="ChEBI" id="CHEBI:456216"/>
        <dbReference type="EC" id="2.7.10.1"/>
    </reaction>
</comment>
<dbReference type="KEGG" id="lak:106152924"/>
<dbReference type="PROSITE" id="PS00109">
    <property type="entry name" value="PROTEIN_KINASE_TYR"/>
    <property type="match status" value="1"/>
</dbReference>
<dbReference type="GeneID" id="106152924"/>
<dbReference type="FunFam" id="1.10.510.10:FF:000462">
    <property type="entry name" value="Receptor tyrosine kinase"/>
    <property type="match status" value="1"/>
</dbReference>
<feature type="binding site" evidence="4">
    <location>
        <position position="292"/>
    </location>
    <ligand>
        <name>ATP</name>
        <dbReference type="ChEBI" id="CHEBI:30616"/>
    </ligand>
</feature>
<feature type="binding site" evidence="5">
    <location>
        <position position="293"/>
    </location>
    <ligand>
        <name>Mg(2+)</name>
        <dbReference type="ChEBI" id="CHEBI:18420"/>
    </ligand>
</feature>
<name>A0A1S3H815_LINAN</name>
<dbReference type="PROSITE" id="PS50011">
    <property type="entry name" value="PROTEIN_KINASE_DOM"/>
    <property type="match status" value="1"/>
</dbReference>
<dbReference type="InterPro" id="IPR017441">
    <property type="entry name" value="Protein_kinase_ATP_BS"/>
</dbReference>
<dbReference type="Proteomes" id="UP000085678">
    <property type="component" value="Unplaced"/>
</dbReference>
<sequence>MEKRSPTTYFAVVIEHAEFNDSGNYTWRIDIDNAGDQFSGNIETIVGVSDTTDETDTKDEEPDPGKTAGIVIGLLLGLLVVVMLISFVLYKRLYKKESLLSARSLFRQRKQKATNTHVYEMPVSDLDAQPYTEVSAGDHIRELTANDIRLLETIGHGHFGEVYKAILKNAKTTNTEKIVAVKLLKEQYSEVDKKEFFREIETIQLVPTHENVVAMLGYCKTASRAFLVLEFLGNGNLKTYLRKSRSNSIYGNLHGGSGKLTSQNLLTFALDSARGMAHISRYKFLHRDLAARNILVSDDMVCKVSDFGLARDVIDSREYLSKMETPLPIRWMAPESISDSVYTTKSDVWSFGVLLWEIVTLGATPYPGITSGRELIREIRSGYRMEKPQHCTQELYNMMMMCWEEEPTKRPTFDNLITSLRGMANEEMKLHVDVDRAAEAIYCDIDSQLVGEIV</sequence>
<dbReference type="PANTHER" id="PTHR24416">
    <property type="entry name" value="TYROSINE-PROTEIN KINASE RECEPTOR"/>
    <property type="match status" value="1"/>
</dbReference>
<dbReference type="GO" id="GO:0043235">
    <property type="term" value="C:receptor complex"/>
    <property type="evidence" value="ECO:0007669"/>
    <property type="project" value="TreeGrafter"/>
</dbReference>
<keyword evidence="5" id="KW-0460">Magnesium</keyword>
<organism evidence="9 10">
    <name type="scientific">Lingula anatina</name>
    <name type="common">Brachiopod</name>
    <name type="synonym">Lingula unguis</name>
    <dbReference type="NCBI Taxonomy" id="7574"/>
    <lineage>
        <taxon>Eukaryota</taxon>
        <taxon>Metazoa</taxon>
        <taxon>Spiralia</taxon>
        <taxon>Lophotrochozoa</taxon>
        <taxon>Brachiopoda</taxon>
        <taxon>Linguliformea</taxon>
        <taxon>Lingulata</taxon>
        <taxon>Lingulida</taxon>
        <taxon>Linguloidea</taxon>
        <taxon>Lingulidae</taxon>
        <taxon>Lingula</taxon>
    </lineage>
</organism>
<dbReference type="GO" id="GO:0046872">
    <property type="term" value="F:metal ion binding"/>
    <property type="evidence" value="ECO:0007669"/>
    <property type="project" value="UniProtKB-KW"/>
</dbReference>
<feature type="binding site" evidence="6">
    <location>
        <position position="182"/>
    </location>
    <ligand>
        <name>ATP</name>
        <dbReference type="ChEBI" id="CHEBI:30616"/>
    </ligand>
</feature>
<feature type="binding site" evidence="5">
    <location>
        <position position="306"/>
    </location>
    <ligand>
        <name>Mg(2+)</name>
        <dbReference type="ChEBI" id="CHEBI:18420"/>
    </ligand>
</feature>
<dbReference type="InterPro" id="IPR001245">
    <property type="entry name" value="Ser-Thr/Tyr_kinase_cat_dom"/>
</dbReference>
<dbReference type="InterPro" id="IPR000719">
    <property type="entry name" value="Prot_kinase_dom"/>
</dbReference>
<keyword evidence="7" id="KW-0812">Transmembrane</keyword>
<evidence type="ECO:0000256" key="6">
    <source>
        <dbReference type="PROSITE-ProRule" id="PRU10141"/>
    </source>
</evidence>
<keyword evidence="5" id="KW-0479">Metal-binding</keyword>